<dbReference type="Pfam" id="PF22769">
    <property type="entry name" value="DCD"/>
    <property type="match status" value="1"/>
</dbReference>
<protein>
    <submittedName>
        <fullName evidence="3">dCTP deaminase</fullName>
        <ecNumber evidence="3">3.5.4.13</ecNumber>
    </submittedName>
</protein>
<name>A0A941E676_9ACTN</name>
<dbReference type="AlphaFoldDB" id="A0A941E676"/>
<comment type="caution">
    <text evidence="3">The sequence shown here is derived from an EMBL/GenBank/DDBJ whole genome shotgun (WGS) entry which is preliminary data.</text>
</comment>
<organism evidence="3 4">
    <name type="scientific">Actinospica acidithermotolerans</name>
    <dbReference type="NCBI Taxonomy" id="2828514"/>
    <lineage>
        <taxon>Bacteria</taxon>
        <taxon>Bacillati</taxon>
        <taxon>Actinomycetota</taxon>
        <taxon>Actinomycetes</taxon>
        <taxon>Catenulisporales</taxon>
        <taxon>Actinospicaceae</taxon>
        <taxon>Actinospica</taxon>
    </lineage>
</organism>
<dbReference type="NCBIfam" id="TIGR02274">
    <property type="entry name" value="dCTP_deam"/>
    <property type="match status" value="1"/>
</dbReference>
<dbReference type="InterPro" id="IPR011962">
    <property type="entry name" value="dCTP_deaminase"/>
</dbReference>
<dbReference type="PANTHER" id="PTHR42680:SF3">
    <property type="entry name" value="DCTP DEAMINASE"/>
    <property type="match status" value="1"/>
</dbReference>
<dbReference type="EC" id="3.5.4.13" evidence="3"/>
<gene>
    <name evidence="3" type="primary">dcd</name>
    <name evidence="3" type="ORF">KDK95_05785</name>
</gene>
<dbReference type="CDD" id="cd07557">
    <property type="entry name" value="trimeric_dUTPase"/>
    <property type="match status" value="1"/>
</dbReference>
<dbReference type="GO" id="GO:0006229">
    <property type="term" value="P:dUTP biosynthetic process"/>
    <property type="evidence" value="ECO:0007669"/>
    <property type="project" value="InterPro"/>
</dbReference>
<proteinExistence type="predicted"/>
<dbReference type="InterPro" id="IPR033704">
    <property type="entry name" value="dUTPase_trimeric"/>
</dbReference>
<dbReference type="PANTHER" id="PTHR42680">
    <property type="entry name" value="DCTP DEAMINASE"/>
    <property type="match status" value="1"/>
</dbReference>
<keyword evidence="1 3" id="KW-0378">Hydrolase</keyword>
<evidence type="ECO:0000313" key="3">
    <source>
        <dbReference type="EMBL" id="MBR7825811.1"/>
    </source>
</evidence>
<dbReference type="Proteomes" id="UP000676325">
    <property type="component" value="Unassembled WGS sequence"/>
</dbReference>
<dbReference type="GO" id="GO:0015949">
    <property type="term" value="P:nucleobase-containing small molecule interconversion"/>
    <property type="evidence" value="ECO:0007669"/>
    <property type="project" value="TreeGrafter"/>
</dbReference>
<dbReference type="Gene3D" id="2.70.40.10">
    <property type="match status" value="1"/>
</dbReference>
<evidence type="ECO:0000313" key="4">
    <source>
        <dbReference type="Proteomes" id="UP000676325"/>
    </source>
</evidence>
<keyword evidence="4" id="KW-1185">Reference proteome</keyword>
<accession>A0A941E676</accession>
<keyword evidence="2" id="KW-0546">Nucleotide metabolism</keyword>
<evidence type="ECO:0000256" key="1">
    <source>
        <dbReference type="ARBA" id="ARBA00022801"/>
    </source>
</evidence>
<sequence>MILTGAEISKQAGLGRIRIEPFQRERCTTNSYDLALGRRLIIYREQVLDPRHQAQYDEVEMRDSGFDLATGDFVLGESAESFGSDHYVPMIHAKSGIARLGLFVHVTADLIDLGFFGQSTLQLHATLPVRIVPGMLIAQATFWVPHGEISLYQGKYQHARGPQISRSYQDQRPAEITHV</sequence>
<dbReference type="GO" id="GO:0008829">
    <property type="term" value="F:dCTP deaminase activity"/>
    <property type="evidence" value="ECO:0007669"/>
    <property type="project" value="UniProtKB-EC"/>
</dbReference>
<evidence type="ECO:0000256" key="2">
    <source>
        <dbReference type="ARBA" id="ARBA00023080"/>
    </source>
</evidence>
<dbReference type="InterPro" id="IPR036157">
    <property type="entry name" value="dUTPase-like_sf"/>
</dbReference>
<reference evidence="3" key="1">
    <citation type="submission" date="2021-04" db="EMBL/GenBank/DDBJ databases">
        <title>Genome based classification of Actinospica acidithermotolerans sp. nov., an actinobacterium isolated from an Indonesian hot spring.</title>
        <authorList>
            <person name="Kusuma A.B."/>
            <person name="Putra K.E."/>
            <person name="Nafisah S."/>
            <person name="Loh J."/>
            <person name="Nouioui I."/>
            <person name="Goodfellow M."/>
        </authorList>
    </citation>
    <scope>NUCLEOTIDE SEQUENCE</scope>
    <source>
        <strain evidence="3">MGRD01-02</strain>
    </source>
</reference>
<dbReference type="RefSeq" id="WP_212516966.1">
    <property type="nucleotide sequence ID" value="NZ_JAGSOH010000009.1"/>
</dbReference>
<dbReference type="SUPFAM" id="SSF51283">
    <property type="entry name" value="dUTPase-like"/>
    <property type="match status" value="1"/>
</dbReference>
<dbReference type="EMBL" id="JAGSOH010000009">
    <property type="protein sequence ID" value="MBR7825811.1"/>
    <property type="molecule type" value="Genomic_DNA"/>
</dbReference>